<comment type="caution">
    <text evidence="1">The sequence shown here is derived from an EMBL/GenBank/DDBJ whole genome shotgun (WGS) entry which is preliminary data.</text>
</comment>
<proteinExistence type="predicted"/>
<name>A0A1G2HKN8_9BACT</name>
<dbReference type="GO" id="GO:0003676">
    <property type="term" value="F:nucleic acid binding"/>
    <property type="evidence" value="ECO:0007669"/>
    <property type="project" value="InterPro"/>
</dbReference>
<dbReference type="STRING" id="1802200.A2812_02565"/>
<dbReference type="Proteomes" id="UP000177190">
    <property type="component" value="Unassembled WGS sequence"/>
</dbReference>
<evidence type="ECO:0000313" key="1">
    <source>
        <dbReference type="EMBL" id="OGZ62989.1"/>
    </source>
</evidence>
<evidence type="ECO:0000313" key="2">
    <source>
        <dbReference type="Proteomes" id="UP000177190"/>
    </source>
</evidence>
<organism evidence="1 2">
    <name type="scientific">Candidatus Staskawiczbacteria bacterium RIFCSPHIGHO2_01_FULL_36_16</name>
    <dbReference type="NCBI Taxonomy" id="1802200"/>
    <lineage>
        <taxon>Bacteria</taxon>
        <taxon>Candidatus Staskawicziibacteriota</taxon>
    </lineage>
</organism>
<protein>
    <submittedName>
        <fullName evidence="1">Uncharacterized protein</fullName>
    </submittedName>
</protein>
<sequence>MPIFKDLKNKLTKIKERVTPVEKDIQRITEENLDEIFGLEFISSEFALNNLRIDTLCFNCENNSFVIIEYKKDRSFSVIDQGFAYLALMVNNKAEFLLEYNEKIKNKHLNREDVNWSQSKIIFISPYFTPHQKAAINFKNLPLELWEINYYDEKLIEYKKIEPIESSENIEAITGGDKIIKEVTKDIKPYDLDWHLKKGSEYTRKLFYALKEKIMDLGEIKEKYLQFYVSYRAGDSYISFCQVHFYKEKLLIAILIEDKKLIDSKKWVKKAPKSYGWAKNCKFFSIKSEKDIKYAIDLIEQSYEFNKNR</sequence>
<dbReference type="Gene3D" id="3.40.1350.10">
    <property type="match status" value="1"/>
</dbReference>
<dbReference type="InterPro" id="IPR011856">
    <property type="entry name" value="tRNA_endonuc-like_dom_sf"/>
</dbReference>
<accession>A0A1G2HKN8</accession>
<gene>
    <name evidence="1" type="ORF">A2812_02565</name>
</gene>
<dbReference type="EMBL" id="MHOM01000046">
    <property type="protein sequence ID" value="OGZ62989.1"/>
    <property type="molecule type" value="Genomic_DNA"/>
</dbReference>
<reference evidence="1 2" key="1">
    <citation type="journal article" date="2016" name="Nat. Commun.">
        <title>Thousands of microbial genomes shed light on interconnected biogeochemical processes in an aquifer system.</title>
        <authorList>
            <person name="Anantharaman K."/>
            <person name="Brown C.T."/>
            <person name="Hug L.A."/>
            <person name="Sharon I."/>
            <person name="Castelle C.J."/>
            <person name="Probst A.J."/>
            <person name="Thomas B.C."/>
            <person name="Singh A."/>
            <person name="Wilkins M.J."/>
            <person name="Karaoz U."/>
            <person name="Brodie E.L."/>
            <person name="Williams K.H."/>
            <person name="Hubbard S.S."/>
            <person name="Banfield J.F."/>
        </authorList>
    </citation>
    <scope>NUCLEOTIDE SEQUENCE [LARGE SCALE GENOMIC DNA]</scope>
</reference>
<dbReference type="AlphaFoldDB" id="A0A1G2HKN8"/>